<evidence type="ECO:0000313" key="2">
    <source>
        <dbReference type="EMBL" id="CAB4145957.1"/>
    </source>
</evidence>
<proteinExistence type="predicted"/>
<name>A0A6J5Q5Y5_9CAUD</name>
<gene>
    <name evidence="4" type="ORF">UFOVP1204_30</name>
    <name evidence="2" type="ORF">UFOVP473_71</name>
    <name evidence="3" type="ORF">UFOVP983_71</name>
</gene>
<feature type="transmembrane region" description="Helical" evidence="1">
    <location>
        <begin position="137"/>
        <end position="157"/>
    </location>
</feature>
<sequence>MNADWSKIAGPLTQAGGVILGGLIGGPAGAMFGPAIGGVVAQSLGVDADPDVVAGELAKPGAAGKVASVEATHADGFKSIEEAYLADVQNARNQTLELVKADSKIAWSAPIISIIVILGFLAAVAAVLTRSVQESQIAVLLIGSLATKFSDVVSFWIGSSKGSADKTATIKQMLRQTAAEPAPTKPRR</sequence>
<evidence type="ECO:0008006" key="5">
    <source>
        <dbReference type="Google" id="ProtNLM"/>
    </source>
</evidence>
<accession>A0A6J5Q5Y5</accession>
<dbReference type="EMBL" id="LR796459">
    <property type="protein sequence ID" value="CAB4145957.1"/>
    <property type="molecule type" value="Genomic_DNA"/>
</dbReference>
<reference evidence="3" key="1">
    <citation type="submission" date="2020-05" db="EMBL/GenBank/DDBJ databases">
        <authorList>
            <person name="Chiriac C."/>
            <person name="Salcher M."/>
            <person name="Ghai R."/>
            <person name="Kavagutti S V."/>
        </authorList>
    </citation>
    <scope>NUCLEOTIDE SEQUENCE</scope>
</reference>
<keyword evidence="1" id="KW-0472">Membrane</keyword>
<dbReference type="EMBL" id="LR797150">
    <property type="protein sequence ID" value="CAB4189892.1"/>
    <property type="molecule type" value="Genomic_DNA"/>
</dbReference>
<protein>
    <recommendedName>
        <fullName evidence="5">Holin of 3TMs, for gene-transfer release</fullName>
    </recommendedName>
</protein>
<evidence type="ECO:0000313" key="4">
    <source>
        <dbReference type="EMBL" id="CAB4189892.1"/>
    </source>
</evidence>
<keyword evidence="1" id="KW-1133">Transmembrane helix</keyword>
<keyword evidence="1" id="KW-0812">Transmembrane</keyword>
<feature type="transmembrane region" description="Helical" evidence="1">
    <location>
        <begin position="105"/>
        <end position="128"/>
    </location>
</feature>
<evidence type="ECO:0000256" key="1">
    <source>
        <dbReference type="SAM" id="Phobius"/>
    </source>
</evidence>
<organism evidence="3">
    <name type="scientific">uncultured Caudovirales phage</name>
    <dbReference type="NCBI Taxonomy" id="2100421"/>
    <lineage>
        <taxon>Viruses</taxon>
        <taxon>Duplodnaviria</taxon>
        <taxon>Heunggongvirae</taxon>
        <taxon>Uroviricota</taxon>
        <taxon>Caudoviricetes</taxon>
        <taxon>Peduoviridae</taxon>
        <taxon>Maltschvirus</taxon>
        <taxon>Maltschvirus maltsch</taxon>
    </lineage>
</organism>
<evidence type="ECO:0000313" key="3">
    <source>
        <dbReference type="EMBL" id="CAB4176901.1"/>
    </source>
</evidence>
<dbReference type="EMBL" id="LR796939">
    <property type="protein sequence ID" value="CAB4176901.1"/>
    <property type="molecule type" value="Genomic_DNA"/>
</dbReference>